<dbReference type="SUPFAM" id="SSF48452">
    <property type="entry name" value="TPR-like"/>
    <property type="match status" value="1"/>
</dbReference>
<feature type="compositionally biased region" description="Pro residues" evidence="1">
    <location>
        <begin position="706"/>
        <end position="715"/>
    </location>
</feature>
<feature type="compositionally biased region" description="Low complexity" evidence="1">
    <location>
        <begin position="785"/>
        <end position="797"/>
    </location>
</feature>
<name>A0A388M7C0_CHABU</name>
<dbReference type="Gene3D" id="1.25.40.10">
    <property type="entry name" value="Tetratricopeptide repeat domain"/>
    <property type="match status" value="1"/>
</dbReference>
<feature type="compositionally biased region" description="Low complexity" evidence="1">
    <location>
        <begin position="1123"/>
        <end position="1139"/>
    </location>
</feature>
<reference evidence="2 3" key="1">
    <citation type="journal article" date="2018" name="Cell">
        <title>The Chara Genome: Secondary Complexity and Implications for Plant Terrestrialization.</title>
        <authorList>
            <person name="Nishiyama T."/>
            <person name="Sakayama H."/>
            <person name="Vries J.D."/>
            <person name="Buschmann H."/>
            <person name="Saint-Marcoux D."/>
            <person name="Ullrich K.K."/>
            <person name="Haas F.B."/>
            <person name="Vanderstraeten L."/>
            <person name="Becker D."/>
            <person name="Lang D."/>
            <person name="Vosolsobe S."/>
            <person name="Rombauts S."/>
            <person name="Wilhelmsson P.K.I."/>
            <person name="Janitza P."/>
            <person name="Kern R."/>
            <person name="Heyl A."/>
            <person name="Rumpler F."/>
            <person name="Villalobos L.I.A.C."/>
            <person name="Clay J.M."/>
            <person name="Skokan R."/>
            <person name="Toyoda A."/>
            <person name="Suzuki Y."/>
            <person name="Kagoshima H."/>
            <person name="Schijlen E."/>
            <person name="Tajeshwar N."/>
            <person name="Catarino B."/>
            <person name="Hetherington A.J."/>
            <person name="Saltykova A."/>
            <person name="Bonnot C."/>
            <person name="Breuninger H."/>
            <person name="Symeonidi A."/>
            <person name="Radhakrishnan G.V."/>
            <person name="Van Nieuwerburgh F."/>
            <person name="Deforce D."/>
            <person name="Chang C."/>
            <person name="Karol K.G."/>
            <person name="Hedrich R."/>
            <person name="Ulvskov P."/>
            <person name="Glockner G."/>
            <person name="Delwiche C.F."/>
            <person name="Petrasek J."/>
            <person name="Van de Peer Y."/>
            <person name="Friml J."/>
            <person name="Beilby M."/>
            <person name="Dolan L."/>
            <person name="Kohara Y."/>
            <person name="Sugano S."/>
            <person name="Fujiyama A."/>
            <person name="Delaux P.-M."/>
            <person name="Quint M."/>
            <person name="TheiBen G."/>
            <person name="Hagemann M."/>
            <person name="Harholt J."/>
            <person name="Dunand C."/>
            <person name="Zachgo S."/>
            <person name="Langdale J."/>
            <person name="Maumus F."/>
            <person name="Straeten D.V.D."/>
            <person name="Gould S.B."/>
            <person name="Rensing S.A."/>
        </authorList>
    </citation>
    <scope>NUCLEOTIDE SEQUENCE [LARGE SCALE GENOMIC DNA]</scope>
    <source>
        <strain evidence="2 3">S276</strain>
    </source>
</reference>
<dbReference type="OrthoDB" id="514491at2759"/>
<feature type="region of interest" description="Disordered" evidence="1">
    <location>
        <begin position="678"/>
        <end position="767"/>
    </location>
</feature>
<keyword evidence="3" id="KW-1185">Reference proteome</keyword>
<evidence type="ECO:0008006" key="4">
    <source>
        <dbReference type="Google" id="ProtNLM"/>
    </source>
</evidence>
<feature type="region of interest" description="Disordered" evidence="1">
    <location>
        <begin position="385"/>
        <end position="442"/>
    </location>
</feature>
<protein>
    <recommendedName>
        <fullName evidence="4">Tetratricopeptide repeat protein</fullName>
    </recommendedName>
</protein>
<feature type="region of interest" description="Disordered" evidence="1">
    <location>
        <begin position="785"/>
        <end position="880"/>
    </location>
</feature>
<feature type="compositionally biased region" description="Low complexity" evidence="1">
    <location>
        <begin position="754"/>
        <end position="764"/>
    </location>
</feature>
<feature type="compositionally biased region" description="Low complexity" evidence="1">
    <location>
        <begin position="396"/>
        <end position="409"/>
    </location>
</feature>
<dbReference type="Proteomes" id="UP000265515">
    <property type="component" value="Unassembled WGS sequence"/>
</dbReference>
<gene>
    <name evidence="2" type="ORF">CBR_g50627</name>
</gene>
<feature type="region of interest" description="Disordered" evidence="1">
    <location>
        <begin position="1040"/>
        <end position="1087"/>
    </location>
</feature>
<feature type="compositionally biased region" description="Polar residues" evidence="1">
    <location>
        <begin position="1315"/>
        <end position="1325"/>
    </location>
</feature>
<feature type="compositionally biased region" description="Basic and acidic residues" evidence="1">
    <location>
        <begin position="492"/>
        <end position="501"/>
    </location>
</feature>
<feature type="compositionally biased region" description="Basic residues" evidence="1">
    <location>
        <begin position="1329"/>
        <end position="1338"/>
    </location>
</feature>
<proteinExistence type="predicted"/>
<evidence type="ECO:0000313" key="3">
    <source>
        <dbReference type="Proteomes" id="UP000265515"/>
    </source>
</evidence>
<dbReference type="InterPro" id="IPR019734">
    <property type="entry name" value="TPR_rpt"/>
</dbReference>
<feature type="region of interest" description="Disordered" evidence="1">
    <location>
        <begin position="156"/>
        <end position="216"/>
    </location>
</feature>
<feature type="region of interest" description="Disordered" evidence="1">
    <location>
        <begin position="482"/>
        <end position="541"/>
    </location>
</feature>
<feature type="compositionally biased region" description="Basic and acidic residues" evidence="1">
    <location>
        <begin position="808"/>
        <end position="817"/>
    </location>
</feature>
<dbReference type="InterPro" id="IPR011990">
    <property type="entry name" value="TPR-like_helical_dom_sf"/>
</dbReference>
<sequence length="1456" mass="157297">MNQGPWPKDSLPMDSDCAKLAEAFNILSMRLANDDCHVSYELLRRAEVLTQHPSSPAKLDGYDWVARPIEDASVRARLRAVTLNNMGCIQQKLGRPYTALRYLMSAMEIERRAHMAEKREGTLLNMCATLSQLGRHVEAREHAAAAVRILKGKKDGGLASTQPLAGDLLKKGETERDRPSRQQRTSKEGEGGSLDGLRASGPSGSDGGHGSWEDLASPAGIRITNGTRNGNHNGFTVHSRSGDMVAQGALHFSPRGSSNLGSNGNSQKAFREGQHWWGSNHSLSSSLLPSPRRWGISIAAELAGDTVRIKVIRHESRGEDGGCTSRAHRLTDHCDSPSGDGGDPWPPRHCHHPDGFPGSDNLHVHSRSRSSFKNVLIWTESSCGFSSSQRRRNNSRRGTAAATAREGSSGKSAQDVCLRPWTTPSREPPVKSFPAGTHESHLDLPGVRKRRYRPQSVQYYIVHSLSQALPMAKEENRVRGWLCQDDNDDDNDSHTDDDAKDILPSPLVHPVERPACGSIRGFESDDDDDVTDNSPSPSLLPVTMVVPVSPAINRVKSANQTSTTGNSSPETRLNTSVCEGSGNCTAGTAAASAQIASASLGWMTTGRLSGRSAMARRISASCPPVPECDTDDETDDSEIWMTSRRRMVTASPAADQDHPESRARMVWTAGSLNGHFGIEEGSSEVMKGGASGRQHAPATTKRPYLPKTPRPPLPKSSPTLTAVSAHSLASGNAHDTPLPPPKSPSSIGMQVRHPSSSLSPSAPLCKGQDVSSIGHVACMGLELPPSTASCSSRSSSKSSRHLPSRQDQGNKLDEKGKLQGLTTEEEKLVPSLISAGSGLDHEADKGGPPTRNPIGPGCHDESEAEDGDGGHREGKGVRTRPFIPTLSLDKATKVRASAIEGARSLRRQIRSRARRGLRTAGDVHPQRDSRYCIQGKDGGDAHSRDTIREGGGGGGGYMDGVFGEAAESNSGRELSSSKGLDVMLVIALHNLAVEHEFLGELPQAYVSYNRAFALAKSVWGKRSGMARFIRKSLSGFKRKHRRTRTAWQKTEPAAAIAAGADRPVAGPDLSSSPGRSPSTRAKSHHSALTRFQCDAMPASWSSSPLGMPVKKGNAISRPRAKHNNLTLTPNPVPNGNTNPFDRSPLTTIGHGHNNDGCCCYNNSEHSDGISSDNSGNERSRRHRTSGSCYNVASHGSDWDDERSGKVSSPQERPIIHQGEDTARHHDDDHQQKDLAEDHHDHDGILSERSLSVWNKSWPGSPVTGSRDPFVHHEPLPQHSRKSWVPFGYETTRTTGEGHRRVMTAGSSSSRHRSSKNAGYSTTSGGSRAKGNHRSRGRGKGSSVQKLFSFIDLAAGRLAEWKPSTTAVDGSSIENSFLRTCSGYINDNISSGNTLNIMRRKERKTMSGGEPGYGGQRSVPALPLTAQGLARRRRFWDNAVMRIYLHPQGQKRKMAPR</sequence>
<dbReference type="STRING" id="69332.A0A388M7C0"/>
<comment type="caution">
    <text evidence="2">The sequence shown here is derived from an EMBL/GenBank/DDBJ whole genome shotgun (WGS) entry which is preliminary data.</text>
</comment>
<dbReference type="SMART" id="SM00028">
    <property type="entry name" value="TPR"/>
    <property type="match status" value="2"/>
</dbReference>
<feature type="compositionally biased region" description="Polar residues" evidence="1">
    <location>
        <begin position="1069"/>
        <end position="1080"/>
    </location>
</feature>
<accession>A0A388M7C0</accession>
<dbReference type="Gramene" id="GBG90379">
    <property type="protein sequence ID" value="GBG90379"/>
    <property type="gene ID" value="CBR_g50627"/>
</dbReference>
<feature type="region of interest" description="Disordered" evidence="1">
    <location>
        <begin position="913"/>
        <end position="944"/>
    </location>
</feature>
<feature type="region of interest" description="Disordered" evidence="1">
    <location>
        <begin position="1102"/>
        <end position="1139"/>
    </location>
</feature>
<feature type="region of interest" description="Disordered" evidence="1">
    <location>
        <begin position="334"/>
        <end position="353"/>
    </location>
</feature>
<feature type="compositionally biased region" description="Basic and acidic residues" evidence="1">
    <location>
        <begin position="1213"/>
        <end position="1232"/>
    </location>
</feature>
<feature type="compositionally biased region" description="Basic and acidic residues" evidence="1">
    <location>
        <begin position="168"/>
        <end position="190"/>
    </location>
</feature>
<evidence type="ECO:0000256" key="1">
    <source>
        <dbReference type="SAM" id="MobiDB-lite"/>
    </source>
</evidence>
<evidence type="ECO:0000313" key="2">
    <source>
        <dbReference type="EMBL" id="GBG90379.1"/>
    </source>
</evidence>
<organism evidence="2 3">
    <name type="scientific">Chara braunii</name>
    <name type="common">Braun's stonewort</name>
    <dbReference type="NCBI Taxonomy" id="69332"/>
    <lineage>
        <taxon>Eukaryota</taxon>
        <taxon>Viridiplantae</taxon>
        <taxon>Streptophyta</taxon>
        <taxon>Charophyceae</taxon>
        <taxon>Charales</taxon>
        <taxon>Characeae</taxon>
        <taxon>Chara</taxon>
    </lineage>
</organism>
<feature type="region of interest" description="Disordered" evidence="1">
    <location>
        <begin position="1166"/>
        <end position="1232"/>
    </location>
</feature>
<feature type="region of interest" description="Disordered" evidence="1">
    <location>
        <begin position="1290"/>
        <end position="1340"/>
    </location>
</feature>
<dbReference type="EMBL" id="BFEA01000807">
    <property type="protein sequence ID" value="GBG90379.1"/>
    <property type="molecule type" value="Genomic_DNA"/>
</dbReference>